<evidence type="ECO:0000313" key="1">
    <source>
        <dbReference type="EMBL" id="KWF21287.1"/>
    </source>
</evidence>
<gene>
    <name evidence="1" type="ORF">WT56_29320</name>
</gene>
<dbReference type="AlphaFoldDB" id="A0A132E9F0"/>
<dbReference type="Proteomes" id="UP000062912">
    <property type="component" value="Unassembled WGS sequence"/>
</dbReference>
<organism evidence="1 2">
    <name type="scientific">Burkholderia pseudomultivorans</name>
    <dbReference type="NCBI Taxonomy" id="1207504"/>
    <lineage>
        <taxon>Bacteria</taxon>
        <taxon>Pseudomonadati</taxon>
        <taxon>Pseudomonadota</taxon>
        <taxon>Betaproteobacteria</taxon>
        <taxon>Burkholderiales</taxon>
        <taxon>Burkholderiaceae</taxon>
        <taxon>Burkholderia</taxon>
        <taxon>Burkholderia cepacia complex</taxon>
    </lineage>
</organism>
<name>A0A132E9F0_9BURK</name>
<dbReference type="EMBL" id="LPJR01000073">
    <property type="protein sequence ID" value="KWF21287.1"/>
    <property type="molecule type" value="Genomic_DNA"/>
</dbReference>
<sequence length="64" mass="6870">MIVINGLIAERAERQGWEPSRMTGTGTRRPTMHAIGVMTPAVVSVKPDMTVQQTAALLVAQGHT</sequence>
<evidence type="ECO:0000313" key="2">
    <source>
        <dbReference type="Proteomes" id="UP000062912"/>
    </source>
</evidence>
<protein>
    <submittedName>
        <fullName evidence="1">Uncharacterized protein</fullName>
    </submittedName>
</protein>
<accession>A0A132E9F0</accession>
<comment type="caution">
    <text evidence="1">The sequence shown here is derived from an EMBL/GenBank/DDBJ whole genome shotgun (WGS) entry which is preliminary data.</text>
</comment>
<reference evidence="1 2" key="1">
    <citation type="submission" date="2015-11" db="EMBL/GenBank/DDBJ databases">
        <title>Expanding the genomic diversity of Burkholderia species for the development of highly accurate diagnostics.</title>
        <authorList>
            <person name="Sahl J."/>
            <person name="Keim P."/>
            <person name="Wagner D."/>
        </authorList>
    </citation>
    <scope>NUCLEOTIDE SEQUENCE [LARGE SCALE GENOMIC DNA]</scope>
    <source>
        <strain evidence="1 2">MSMB368WGS</strain>
    </source>
</reference>
<proteinExistence type="predicted"/>